<dbReference type="Pfam" id="PF13489">
    <property type="entry name" value="Methyltransf_23"/>
    <property type="match status" value="1"/>
</dbReference>
<evidence type="ECO:0000313" key="3">
    <source>
        <dbReference type="Proteomes" id="UP000219435"/>
    </source>
</evidence>
<name>A0A285V4E9_9ACTN</name>
<evidence type="ECO:0000313" key="2">
    <source>
        <dbReference type="EMBL" id="SOC48929.1"/>
    </source>
</evidence>
<gene>
    <name evidence="2" type="ORF">SAMN05660748_1642</name>
</gene>
<accession>A0A285V4E9</accession>
<keyword evidence="2" id="KW-0808">Transferase</keyword>
<dbReference type="OrthoDB" id="9765330at2"/>
<proteinExistence type="predicted"/>
<sequence>MSTPDPTSAEAVERLRAVDAPPAAPEPAPAPRRWERTAARVAGRGRRAAAGLARRGLKPVLRRAEVEVGSRVQRMVTEALDGDPALAQLREVSERGGLDPQLIRERDATVHSAHVNLELLKGELRHVQTTLDELGMAFAPGTGLAGAGARYAELRESVYALERRLRTAGNAPTTPPDPAAPAAAPIARATPAEGTPAVLSSTLFDYVGFERRFRGDPDAILTTLVDRYADLLQDHQPVVDVGCGRGELLGMLAERGIDVIGVEPDPGMAAEAQARGITVHEELAGDWLRSVPDGSLGAIITTHVLEHLELDDMIELLELAAVKLGPDSVFISETPNPASLIVLGNSYLLDPTHVRPLHPSLLAFLCEKAGFRDVRLRFYSPAEDYHLPMTAVDEDAPAWARELTESVNKGFSTLNEVLFGPQDYAVIARTPPAPES</sequence>
<organism evidence="2 3">
    <name type="scientific">Blastococcus aggregatus</name>
    <dbReference type="NCBI Taxonomy" id="38502"/>
    <lineage>
        <taxon>Bacteria</taxon>
        <taxon>Bacillati</taxon>
        <taxon>Actinomycetota</taxon>
        <taxon>Actinomycetes</taxon>
        <taxon>Geodermatophilales</taxon>
        <taxon>Geodermatophilaceae</taxon>
        <taxon>Blastococcus</taxon>
    </lineage>
</organism>
<keyword evidence="3" id="KW-1185">Reference proteome</keyword>
<dbReference type="CDD" id="cd02440">
    <property type="entry name" value="AdoMet_MTases"/>
    <property type="match status" value="1"/>
</dbReference>
<dbReference type="PANTHER" id="PTHR43861">
    <property type="entry name" value="TRANS-ACONITATE 2-METHYLTRANSFERASE-RELATED"/>
    <property type="match status" value="1"/>
</dbReference>
<dbReference type="EMBL" id="OBQI01000002">
    <property type="protein sequence ID" value="SOC48929.1"/>
    <property type="molecule type" value="Genomic_DNA"/>
</dbReference>
<reference evidence="3" key="1">
    <citation type="submission" date="2017-08" db="EMBL/GenBank/DDBJ databases">
        <authorList>
            <person name="Varghese N."/>
            <person name="Submissions S."/>
        </authorList>
    </citation>
    <scope>NUCLEOTIDE SEQUENCE [LARGE SCALE GENOMIC DNA]</scope>
    <source>
        <strain evidence="3">DSM 4725</strain>
    </source>
</reference>
<dbReference type="AlphaFoldDB" id="A0A285V4E9"/>
<dbReference type="GO" id="GO:0032259">
    <property type="term" value="P:methylation"/>
    <property type="evidence" value="ECO:0007669"/>
    <property type="project" value="UniProtKB-KW"/>
</dbReference>
<keyword evidence="2" id="KW-0489">Methyltransferase</keyword>
<dbReference type="SUPFAM" id="SSF53335">
    <property type="entry name" value="S-adenosyl-L-methionine-dependent methyltransferases"/>
    <property type="match status" value="1"/>
</dbReference>
<feature type="region of interest" description="Disordered" evidence="1">
    <location>
        <begin position="1"/>
        <end position="35"/>
    </location>
</feature>
<protein>
    <submittedName>
        <fullName evidence="2">Methyltransferase domain-containing protein</fullName>
    </submittedName>
</protein>
<dbReference type="InterPro" id="IPR029063">
    <property type="entry name" value="SAM-dependent_MTases_sf"/>
</dbReference>
<dbReference type="Gene3D" id="3.40.50.150">
    <property type="entry name" value="Vaccinia Virus protein VP39"/>
    <property type="match status" value="1"/>
</dbReference>
<dbReference type="Proteomes" id="UP000219435">
    <property type="component" value="Unassembled WGS sequence"/>
</dbReference>
<dbReference type="RefSeq" id="WP_097194503.1">
    <property type="nucleotide sequence ID" value="NZ_OBQI01000002.1"/>
</dbReference>
<evidence type="ECO:0000256" key="1">
    <source>
        <dbReference type="SAM" id="MobiDB-lite"/>
    </source>
</evidence>
<dbReference type="GO" id="GO:0008168">
    <property type="term" value="F:methyltransferase activity"/>
    <property type="evidence" value="ECO:0007669"/>
    <property type="project" value="UniProtKB-KW"/>
</dbReference>